<organism evidence="1 2">
    <name type="scientific">Shewanella xiamenensis</name>
    <dbReference type="NCBI Taxonomy" id="332186"/>
    <lineage>
        <taxon>Bacteria</taxon>
        <taxon>Pseudomonadati</taxon>
        <taxon>Pseudomonadota</taxon>
        <taxon>Gammaproteobacteria</taxon>
        <taxon>Alteromonadales</taxon>
        <taxon>Shewanellaceae</taxon>
        <taxon>Shewanella</taxon>
    </lineage>
</organism>
<evidence type="ECO:0008006" key="3">
    <source>
        <dbReference type="Google" id="ProtNLM"/>
    </source>
</evidence>
<dbReference type="PROSITE" id="PS51257">
    <property type="entry name" value="PROKAR_LIPOPROTEIN"/>
    <property type="match status" value="1"/>
</dbReference>
<evidence type="ECO:0000313" key="1">
    <source>
        <dbReference type="EMBL" id="MDI5830853.1"/>
    </source>
</evidence>
<dbReference type="EMBL" id="JAOTLW010000004">
    <property type="protein sequence ID" value="MDI5830853.1"/>
    <property type="molecule type" value="Genomic_DNA"/>
</dbReference>
<comment type="caution">
    <text evidence="1">The sequence shown here is derived from an EMBL/GenBank/DDBJ whole genome shotgun (WGS) entry which is preliminary data.</text>
</comment>
<sequence>MYKNIFLIFTLMLSGCSSQHSMDGVTQQDKQADVINLHEDILVSDDVEALSNILLKYPDSHQAEEIKHRLIHIYRQQNSASGYRNAYKWSSDEADLHAALKLLDTESGLAFFIKECIKDKDIKMANLASVKLLVMYRVNPVLISKGKVIDANYDADASKARIMDHDIVSIVSGEKEMIDSIDRLFDSNLIDNAYLHRGGLDYFSYAYSYFLLLQELSESESKLSELENIQLALVIRIFLNSNLLNGKYSPIETELEIVPMVVNFYIRRDDEIRKEQARREIKEKQFELAFLIGAGLVKHSINSMRQTLGEINSQNEAQRTISRNKGPWFLKELSYCSDAYSGNMHSYFCDTVCTNANGDTVKLQSISAHNFENTGWSGSDASGTFGSTLQYYQKVCSSL</sequence>
<proteinExistence type="predicted"/>
<protein>
    <recommendedName>
        <fullName evidence="3">Lipoprotein</fullName>
    </recommendedName>
</protein>
<accession>A0ABT6U9Y7</accession>
<reference evidence="1 2" key="1">
    <citation type="submission" date="2022-09" db="EMBL/GenBank/DDBJ databases">
        <title>The outer-membrane cytochrome OmcA is essential for infection of Shewanella oneidensis by a zebrafish-associated bacteriophage.</title>
        <authorList>
            <person name="Grenfell A.W."/>
            <person name="Intile P."/>
            <person name="Mcfarlane J."/>
            <person name="Leung D."/>
            <person name="Abdalla K."/>
            <person name="Wold M."/>
            <person name="Kees E."/>
            <person name="Gralnick J."/>
        </authorList>
    </citation>
    <scope>NUCLEOTIDE SEQUENCE [LARGE SCALE GENOMIC DNA]</scope>
    <source>
        <strain evidence="1 2">NF-5</strain>
    </source>
</reference>
<name>A0ABT6U9Y7_9GAMM</name>
<gene>
    <name evidence="1" type="ORF">ODY93_04695</name>
</gene>
<evidence type="ECO:0000313" key="2">
    <source>
        <dbReference type="Proteomes" id="UP001159075"/>
    </source>
</evidence>
<keyword evidence="2" id="KW-1185">Reference proteome</keyword>
<dbReference type="Proteomes" id="UP001159075">
    <property type="component" value="Unassembled WGS sequence"/>
</dbReference>
<dbReference type="RefSeq" id="WP_047539847.1">
    <property type="nucleotide sequence ID" value="NZ_BLRF01000027.1"/>
</dbReference>